<keyword evidence="3" id="KW-1185">Reference proteome</keyword>
<evidence type="ECO:0000313" key="3">
    <source>
        <dbReference type="Proteomes" id="UP000295277"/>
    </source>
</evidence>
<dbReference type="AlphaFoldDB" id="A0A4V2R3F1"/>
<sequence length="520" mass="55434">MPNLIPRLDFDPCESALSFAARLAAFHTGGRATPVLRDLGIAPMSLVSGEPDAIARLCEVSGADLAMVRATTPARVAKRAYELRGHVLPAEFFVRPRTSCCPACLKADDARAADPAMARRHRWFWALDVVRTCPEHGLPLIRLPKTAHDDELHELGVRAPAPGVDLDAEIAGLSPREVSPLQAYVLGRLEGQAGPDWLDAQPLDQVVRAAELLGAVMVFDPARNLATMTEEEREEAGRAGYERMAQGVAGVRAALEALYEDFHAGGGNPGPQKVFGRLYTAMSGRRGSGRHGELAGVLRDFILDRFALPAGTKVLGQVLERRLNHTVASLAAEQDLDARTLRQVLVARGLVAAEAEPHQPFDADAGRAIAATVRRSVTVIKLPEALGCSRPLAGQLIEEGLIIPIAADAQASGRACKAVDAEDVRRFLESIGRAAPAVAENPAGLVPIGKASEKAKSPAVEIVHLILGGFLDRVVRLDGEHGLAALRVDPVEVKSVIGEVMIGLSPGEAFNRLRIPNRSG</sequence>
<dbReference type="EMBL" id="SLVM01000034">
    <property type="protein sequence ID" value="TCM76380.1"/>
    <property type="molecule type" value="Genomic_DNA"/>
</dbReference>
<organism evidence="2 3">
    <name type="scientific">Rhodovulum steppense</name>
    <dbReference type="NCBI Taxonomy" id="540251"/>
    <lineage>
        <taxon>Bacteria</taxon>
        <taxon>Pseudomonadati</taxon>
        <taxon>Pseudomonadota</taxon>
        <taxon>Alphaproteobacteria</taxon>
        <taxon>Rhodobacterales</taxon>
        <taxon>Paracoccaceae</taxon>
        <taxon>Rhodovulum</taxon>
    </lineage>
</organism>
<accession>A0A4V2R3F1</accession>
<comment type="caution">
    <text evidence="2">The sequence shown here is derived from an EMBL/GenBank/DDBJ whole genome shotgun (WGS) entry which is preliminary data.</text>
</comment>
<protein>
    <submittedName>
        <fullName evidence="2">TniQ protein</fullName>
    </submittedName>
</protein>
<reference evidence="2 3" key="1">
    <citation type="submission" date="2019-03" db="EMBL/GenBank/DDBJ databases">
        <title>Genomic Encyclopedia of Type Strains, Phase IV (KMG-IV): sequencing the most valuable type-strain genomes for metagenomic binning, comparative biology and taxonomic classification.</title>
        <authorList>
            <person name="Goeker M."/>
        </authorList>
    </citation>
    <scope>NUCLEOTIDE SEQUENCE [LARGE SCALE GENOMIC DNA]</scope>
    <source>
        <strain evidence="2 3">DSM 21153</strain>
    </source>
</reference>
<evidence type="ECO:0000259" key="1">
    <source>
        <dbReference type="Pfam" id="PF06527"/>
    </source>
</evidence>
<evidence type="ECO:0000313" key="2">
    <source>
        <dbReference type="EMBL" id="TCM76380.1"/>
    </source>
</evidence>
<gene>
    <name evidence="2" type="ORF">EV216_1348</name>
</gene>
<feature type="domain" description="TniQ" evidence="1">
    <location>
        <begin position="7"/>
        <end position="140"/>
    </location>
</feature>
<dbReference type="RefSeq" id="WP_165899301.1">
    <property type="nucleotide sequence ID" value="NZ_SLVM01000034.1"/>
</dbReference>
<dbReference type="Proteomes" id="UP000295277">
    <property type="component" value="Unassembled WGS sequence"/>
</dbReference>
<name>A0A4V2R3F1_9RHOB</name>
<proteinExistence type="predicted"/>
<dbReference type="InterPro" id="IPR009492">
    <property type="entry name" value="TniQ"/>
</dbReference>
<dbReference type="Pfam" id="PF06527">
    <property type="entry name" value="TniQ"/>
    <property type="match status" value="1"/>
</dbReference>